<dbReference type="AlphaFoldDB" id="A0AA84ZWB2"/>
<name>A0AA84ZWB2_9TREM</name>
<reference evidence="2" key="1">
    <citation type="submission" date="2023-11" db="UniProtKB">
        <authorList>
            <consortium name="WormBaseParasite"/>
        </authorList>
    </citation>
    <scope>IDENTIFICATION</scope>
</reference>
<dbReference type="Proteomes" id="UP000050790">
    <property type="component" value="Unassembled WGS sequence"/>
</dbReference>
<evidence type="ECO:0000313" key="2">
    <source>
        <dbReference type="WBParaSite" id="SMRG1_51510.1"/>
    </source>
</evidence>
<dbReference type="WBParaSite" id="SMRG1_51510.1">
    <property type="protein sequence ID" value="SMRG1_51510.1"/>
    <property type="gene ID" value="SMRG1_51510"/>
</dbReference>
<protein>
    <submittedName>
        <fullName evidence="2">Uncharacterized protein</fullName>
    </submittedName>
</protein>
<organism evidence="1 2">
    <name type="scientific">Schistosoma margrebowiei</name>
    <dbReference type="NCBI Taxonomy" id="48269"/>
    <lineage>
        <taxon>Eukaryota</taxon>
        <taxon>Metazoa</taxon>
        <taxon>Spiralia</taxon>
        <taxon>Lophotrochozoa</taxon>
        <taxon>Platyhelminthes</taxon>
        <taxon>Trematoda</taxon>
        <taxon>Digenea</taxon>
        <taxon>Strigeidida</taxon>
        <taxon>Schistosomatoidea</taxon>
        <taxon>Schistosomatidae</taxon>
        <taxon>Schistosoma</taxon>
    </lineage>
</organism>
<accession>A0AA84ZWB2</accession>
<proteinExistence type="predicted"/>
<evidence type="ECO:0000313" key="1">
    <source>
        <dbReference type="Proteomes" id="UP000050790"/>
    </source>
</evidence>
<sequence>MREELLQKLHSLQERKRLMCSRSTKIREVELKRKIINDVLEIVPNSSATATCLRAIEFEVNKQDITLRPWKQRKLMKSVDSTNKTSLLASVDINASTTKDLSRIHAESLHKGTLEWRLNHAIDSGQVDLAEKISDSIGNHLLSTTSSDKNIHLTLSKQDEYKEELKNRRPVWLFQAKERWEAKSNM</sequence>